<evidence type="ECO:0000313" key="3">
    <source>
        <dbReference type="Proteomes" id="UP000737402"/>
    </source>
</evidence>
<dbReference type="RefSeq" id="WP_204415347.1">
    <property type="nucleotide sequence ID" value="NZ_JAFBED010000003.1"/>
</dbReference>
<evidence type="ECO:0000313" key="2">
    <source>
        <dbReference type="EMBL" id="MBM7620016.1"/>
    </source>
</evidence>
<evidence type="ECO:0000256" key="1">
    <source>
        <dbReference type="SAM" id="Phobius"/>
    </source>
</evidence>
<proteinExistence type="predicted"/>
<accession>A0ABS2NZF5</accession>
<feature type="transmembrane region" description="Helical" evidence="1">
    <location>
        <begin position="43"/>
        <end position="61"/>
    </location>
</feature>
<keyword evidence="1" id="KW-1133">Transmembrane helix</keyword>
<keyword evidence="1" id="KW-0472">Membrane</keyword>
<keyword evidence="3" id="KW-1185">Reference proteome</keyword>
<comment type="caution">
    <text evidence="2">The sequence shown here is derived from an EMBL/GenBank/DDBJ whole genome shotgun (WGS) entry which is preliminary data.</text>
</comment>
<name>A0ABS2NZF5_9BACI</name>
<dbReference type="Proteomes" id="UP000737402">
    <property type="component" value="Unassembled WGS sequence"/>
</dbReference>
<feature type="transmembrane region" description="Helical" evidence="1">
    <location>
        <begin position="12"/>
        <end position="37"/>
    </location>
</feature>
<keyword evidence="1" id="KW-0812">Transmembrane</keyword>
<organism evidence="2 3">
    <name type="scientific">Sutcliffiella tianshenii</name>
    <dbReference type="NCBI Taxonomy" id="1463404"/>
    <lineage>
        <taxon>Bacteria</taxon>
        <taxon>Bacillati</taxon>
        <taxon>Bacillota</taxon>
        <taxon>Bacilli</taxon>
        <taxon>Bacillales</taxon>
        <taxon>Bacillaceae</taxon>
        <taxon>Sutcliffiella</taxon>
    </lineage>
</organism>
<sequence>MIGKIKTVPEKAAFTIGLSLILFVPLFLFLVSVLFPLENWTKMIISSIAIFLSTLFILSAADKRHSRIGKGK</sequence>
<gene>
    <name evidence="2" type="ORF">JOC95_001868</name>
</gene>
<reference evidence="2 3" key="1">
    <citation type="submission" date="2021-01" db="EMBL/GenBank/DDBJ databases">
        <title>Genomic Encyclopedia of Type Strains, Phase IV (KMG-IV): sequencing the most valuable type-strain genomes for metagenomic binning, comparative biology and taxonomic classification.</title>
        <authorList>
            <person name="Goeker M."/>
        </authorList>
    </citation>
    <scope>NUCLEOTIDE SEQUENCE [LARGE SCALE GENOMIC DNA]</scope>
    <source>
        <strain evidence="2 3">DSM 25879</strain>
    </source>
</reference>
<protein>
    <submittedName>
        <fullName evidence="2">Uncharacterized protein</fullName>
    </submittedName>
</protein>
<dbReference type="EMBL" id="JAFBED010000003">
    <property type="protein sequence ID" value="MBM7620016.1"/>
    <property type="molecule type" value="Genomic_DNA"/>
</dbReference>